<organism evidence="2 3">
    <name type="scientific">Keratinibaculum paraultunense</name>
    <dbReference type="NCBI Taxonomy" id="1278232"/>
    <lineage>
        <taxon>Bacteria</taxon>
        <taxon>Bacillati</taxon>
        <taxon>Bacillota</taxon>
        <taxon>Tissierellia</taxon>
        <taxon>Tissierellales</taxon>
        <taxon>Tepidimicrobiaceae</taxon>
        <taxon>Keratinibaculum</taxon>
    </lineage>
</organism>
<evidence type="ECO:0000313" key="2">
    <source>
        <dbReference type="EMBL" id="TCS90552.1"/>
    </source>
</evidence>
<dbReference type="Pfam" id="PF02317">
    <property type="entry name" value="Octopine_DH"/>
    <property type="match status" value="1"/>
</dbReference>
<dbReference type="Gene3D" id="3.40.50.720">
    <property type="entry name" value="NAD(P)-binding Rossmann-like Domain"/>
    <property type="match status" value="1"/>
</dbReference>
<name>A0A4R3L281_9FIRM</name>
<dbReference type="InterPro" id="IPR013328">
    <property type="entry name" value="6PGD_dom2"/>
</dbReference>
<accession>A0A4R3L281</accession>
<proteinExistence type="predicted"/>
<protein>
    <submittedName>
        <fullName evidence="2">NAD/NADP octopine/nopaline dehydrogenase-like protein</fullName>
    </submittedName>
</protein>
<comment type="caution">
    <text evidence="2">The sequence shown here is derived from an EMBL/GenBank/DDBJ whole genome shotgun (WGS) entry which is preliminary data.</text>
</comment>
<dbReference type="GO" id="GO:0016491">
    <property type="term" value="F:oxidoreductase activity"/>
    <property type="evidence" value="ECO:0007669"/>
    <property type="project" value="InterPro"/>
</dbReference>
<dbReference type="InterPro" id="IPR003421">
    <property type="entry name" value="Opine_DH"/>
</dbReference>
<dbReference type="OrthoDB" id="1073746at2"/>
<dbReference type="AlphaFoldDB" id="A0A4R3L281"/>
<dbReference type="Gene3D" id="1.10.1040.10">
    <property type="entry name" value="N-(1-d-carboxylethyl)-l-norvaline Dehydrogenase, domain 2"/>
    <property type="match status" value="1"/>
</dbReference>
<feature type="domain" description="Opine dehydrogenase" evidence="1">
    <location>
        <begin position="196"/>
        <end position="387"/>
    </location>
</feature>
<dbReference type="RefSeq" id="WP_132026846.1">
    <property type="nucleotide sequence ID" value="NZ_CP068564.1"/>
</dbReference>
<gene>
    <name evidence="2" type="ORF">EDD65_10493</name>
</gene>
<dbReference type="Proteomes" id="UP000294567">
    <property type="component" value="Unassembled WGS sequence"/>
</dbReference>
<evidence type="ECO:0000313" key="3">
    <source>
        <dbReference type="Proteomes" id="UP000294567"/>
    </source>
</evidence>
<keyword evidence="3" id="KW-1185">Reference proteome</keyword>
<dbReference type="SUPFAM" id="SSF48179">
    <property type="entry name" value="6-phosphogluconate dehydrogenase C-terminal domain-like"/>
    <property type="match status" value="1"/>
</dbReference>
<reference evidence="2 3" key="1">
    <citation type="submission" date="2019-03" db="EMBL/GenBank/DDBJ databases">
        <title>Genomic Encyclopedia of Type Strains, Phase IV (KMG-IV): sequencing the most valuable type-strain genomes for metagenomic binning, comparative biology and taxonomic classification.</title>
        <authorList>
            <person name="Goeker M."/>
        </authorList>
    </citation>
    <scope>NUCLEOTIDE SEQUENCE [LARGE SCALE GENOMIC DNA]</scope>
    <source>
        <strain evidence="2 3">DSM 26752</strain>
    </source>
</reference>
<evidence type="ECO:0000259" key="1">
    <source>
        <dbReference type="Pfam" id="PF02317"/>
    </source>
</evidence>
<dbReference type="InterPro" id="IPR008927">
    <property type="entry name" value="6-PGluconate_DH-like_C_sf"/>
</dbReference>
<sequence length="423" mass="48352">MKIGIYGASTQSGKAFLADFLLKGYNVYGYARSSQRGLEFINEVNKNNGIMLERPDDIIGEKSQFIELKNSKVGNDLEKLIDYSDIIVISHPSHYVEETVTKLKEAGMVEKRIPLVLGCSRTLTPPYIWSILGMDYPVVCFSTLPYSSKSLSPGSVLIKRRKKNLVASLEGEFKDEDIDLIKQIFPQVLYNQIPASTSLGNIGAVFHVAPYVLNYEEIKEYERKGKAYSFYMQGIAEKSDVGKCIEAIDQTRLNIAYYLNLSVFGCSFSPREERWKEIMNKIRKAQLEENIDNIANLKTLKQDYLKEISTAVFSAQHWLDITYDVRRIEGESICSAIRRTPTYQKMSVPQKRYVEEDIPTGLVPLEALAKRFNINHDEITYIIDLYDEKFNVDSRAKGRNLEKFETEFLVKYLTGGLFKHAPI</sequence>
<dbReference type="EMBL" id="SMAE01000004">
    <property type="protein sequence ID" value="TCS90552.1"/>
    <property type="molecule type" value="Genomic_DNA"/>
</dbReference>